<evidence type="ECO:0000313" key="3">
    <source>
        <dbReference type="Proteomes" id="UP000249789"/>
    </source>
</evidence>
<keyword evidence="3" id="KW-1185">Reference proteome</keyword>
<dbReference type="EMBL" id="KZ824705">
    <property type="protein sequence ID" value="RAK71964.1"/>
    <property type="molecule type" value="Genomic_DNA"/>
</dbReference>
<name>A0A8G1REU6_9EURO</name>
<reference evidence="2 3" key="1">
    <citation type="submission" date="2018-02" db="EMBL/GenBank/DDBJ databases">
        <title>The genomes of Aspergillus section Nigri reveals drivers in fungal speciation.</title>
        <authorList>
            <consortium name="DOE Joint Genome Institute"/>
            <person name="Vesth T.C."/>
            <person name="Nybo J."/>
            <person name="Theobald S."/>
            <person name="Brandl J."/>
            <person name="Frisvad J.C."/>
            <person name="Nielsen K.F."/>
            <person name="Lyhne E.K."/>
            <person name="Kogle M.E."/>
            <person name="Kuo A."/>
            <person name="Riley R."/>
            <person name="Clum A."/>
            <person name="Nolan M."/>
            <person name="Lipzen A."/>
            <person name="Salamov A."/>
            <person name="Henrissat B."/>
            <person name="Wiebenga A."/>
            <person name="De vries R.P."/>
            <person name="Grigoriev I.V."/>
            <person name="Mortensen U.H."/>
            <person name="Andersen M.R."/>
            <person name="Baker S.E."/>
        </authorList>
    </citation>
    <scope>NUCLEOTIDE SEQUENCE [LARGE SCALE GENOMIC DNA]</scope>
    <source>
        <strain evidence="2 3">CBS 313.89</strain>
    </source>
</reference>
<feature type="region of interest" description="Disordered" evidence="1">
    <location>
        <begin position="20"/>
        <end position="54"/>
    </location>
</feature>
<feature type="compositionally biased region" description="Basic residues" evidence="1">
    <location>
        <begin position="35"/>
        <end position="49"/>
    </location>
</feature>
<evidence type="ECO:0000256" key="1">
    <source>
        <dbReference type="SAM" id="MobiDB-lite"/>
    </source>
</evidence>
<organism evidence="2 3">
    <name type="scientific">Aspergillus fijiensis CBS 313.89</name>
    <dbReference type="NCBI Taxonomy" id="1448319"/>
    <lineage>
        <taxon>Eukaryota</taxon>
        <taxon>Fungi</taxon>
        <taxon>Dikarya</taxon>
        <taxon>Ascomycota</taxon>
        <taxon>Pezizomycotina</taxon>
        <taxon>Eurotiomycetes</taxon>
        <taxon>Eurotiomycetidae</taxon>
        <taxon>Eurotiales</taxon>
        <taxon>Aspergillaceae</taxon>
        <taxon>Aspergillus</taxon>
    </lineage>
</organism>
<evidence type="ECO:0000313" key="2">
    <source>
        <dbReference type="EMBL" id="RAK71964.1"/>
    </source>
</evidence>
<dbReference type="VEuPathDB" id="FungiDB:BO72DRAFT_294557"/>
<sequence>MSTSEICQLDACLITRLGGPKQQLGSPFHQQQQHQHQHQQHHPHQRRKPDAHQLLSPHNCFSCSPIPKGNNPLC</sequence>
<dbReference type="RefSeq" id="XP_040795976.1">
    <property type="nucleotide sequence ID" value="XM_040940383.1"/>
</dbReference>
<accession>A0A8G1REU6</accession>
<dbReference type="GeneID" id="63857716"/>
<protein>
    <submittedName>
        <fullName evidence="2">Uncharacterized protein</fullName>
    </submittedName>
</protein>
<dbReference type="AlphaFoldDB" id="A0A8G1REU6"/>
<dbReference type="Proteomes" id="UP000249789">
    <property type="component" value="Unassembled WGS sequence"/>
</dbReference>
<gene>
    <name evidence="2" type="ORF">BO72DRAFT_294557</name>
</gene>
<proteinExistence type="predicted"/>